<evidence type="ECO:0000313" key="4">
    <source>
        <dbReference type="Proteomes" id="UP000009168"/>
    </source>
</evidence>
<dbReference type="GeneID" id="7832435"/>
<keyword evidence="4" id="KW-1185">Reference proteome</keyword>
<dbReference type="KEGG" id="tet:TTHERM_00301810"/>
<name>I7MAD3_TETTS</name>
<feature type="compositionally biased region" description="Basic and acidic residues" evidence="2">
    <location>
        <begin position="12"/>
        <end position="22"/>
    </location>
</feature>
<proteinExistence type="predicted"/>
<evidence type="ECO:0000313" key="3">
    <source>
        <dbReference type="EMBL" id="EAS04364.2"/>
    </source>
</evidence>
<feature type="region of interest" description="Disordered" evidence="2">
    <location>
        <begin position="656"/>
        <end position="679"/>
    </location>
</feature>
<dbReference type="EMBL" id="GG662449">
    <property type="protein sequence ID" value="EAS04364.2"/>
    <property type="molecule type" value="Genomic_DNA"/>
</dbReference>
<dbReference type="RefSeq" id="XP_001024609.2">
    <property type="nucleotide sequence ID" value="XM_001024609.2"/>
</dbReference>
<sequence length="1107" mass="129908">MKSQMNAPQNQENKEKEEINNYDEFKQIKRSGIQRRQKLSQIKQSGLPNSIAYQSQVLMNYQKENEQKEEKLIMNQQQNSAKNKSQLESVFQIDNAPVNFETIQQELLNISATNKSSTITERKFKQPGIIILDKQLLDKATPLIQQYVGINLETSDPTLNEQVQKQIKQYQESLDEQLQLSENIYSKVKKNDQIQNRNNSFLNQKQDDALVNKSNENKYQEQSETQNNSSSLITPYQNFFSRQEEDIRQKLMDKFLEKNSVKQPEREQDMNFYQDILEDQKQDTKRKADPLAKNFDFFQLNQNKSQKQNQVVNKWKPIKNFNNQDSQIDQFIQSDYSEAFIDKIKDLPDQMMKEEDQNIFIPTTAFKNNIDGLLLPQMYQGNSLKLPKQLQKDHYETFLGGRINYSSPQQKLQNEMIFNQISPLAREAARNISYSIEDQFVSGNKQHNFVTPKPKNLILLSEDPQFSPEEINFETILNIVGDGISPDQLSKLAAQQEASTIKKEGQNNFQQNDTTQYGTQVKNNTSIEIANFKNVLHQSNQNITNQNTNNLNYSLSSRNNQTNYYDEQHIQDISNNPTYQNGRNQIQKEKTEKQMSDQSVQYDPSINDINYNQTNGSNNKYSEILDQEITDFKIENLKQQKQQQQQQQLQQIQPQQQYTQQQQQNLNQNKRPSINSDHSQEVQKMEIQQVLNDIKQLQNQRKNTNLSQIEHENLVVILKGRLNDLIEFVKYDNEGNDIFGDVTTQEFFDDFPQNVEKIKYQTVCGFQKLRLLYTYFENFLPLLEENMSQQYDHHQSKSSPEVLMNNDYSSQAQNKTIPKTNRNVNQQNRNVNQQNRNENNYQNQSRSPYNKNNNNQTLSPNNRFQNNQQQNRVLAGKPKQNQVNQLQLQTTKQQFNKEQRNAELAMQMKTARSNNGLDKTTISNNNKSYSINQTTQMYSPVSKQSSQSIKYKAGSFSNKTFTNIQSPSNSYLAKKNVTPNKNLSSNNINRNLKNTTNTQQQNRSLSNKKTQGYLNSARTATNLKQNRQEGVQQQKRQTKLNKSEDFSQRQFFNNNLNNNNNYNNNNYDQNFDYQDNYGNQFMYNQQQKMMMMNNHFNNYDNYSYEEN</sequence>
<evidence type="ECO:0000256" key="1">
    <source>
        <dbReference type="SAM" id="Coils"/>
    </source>
</evidence>
<feature type="compositionally biased region" description="Low complexity" evidence="2">
    <location>
        <begin position="656"/>
        <end position="670"/>
    </location>
</feature>
<organism evidence="3 4">
    <name type="scientific">Tetrahymena thermophila (strain SB210)</name>
    <dbReference type="NCBI Taxonomy" id="312017"/>
    <lineage>
        <taxon>Eukaryota</taxon>
        <taxon>Sar</taxon>
        <taxon>Alveolata</taxon>
        <taxon>Ciliophora</taxon>
        <taxon>Intramacronucleata</taxon>
        <taxon>Oligohymenophorea</taxon>
        <taxon>Hymenostomatida</taxon>
        <taxon>Tetrahymenina</taxon>
        <taxon>Tetrahymenidae</taxon>
        <taxon>Tetrahymena</taxon>
    </lineage>
</organism>
<gene>
    <name evidence="3" type="ORF">TTHERM_00301810</name>
</gene>
<feature type="region of interest" description="Disordered" evidence="2">
    <location>
        <begin position="590"/>
        <end position="619"/>
    </location>
</feature>
<feature type="compositionally biased region" description="Low complexity" evidence="2">
    <location>
        <begin position="980"/>
        <end position="1007"/>
    </location>
</feature>
<feature type="compositionally biased region" description="Polar residues" evidence="2">
    <location>
        <begin position="845"/>
        <end position="860"/>
    </location>
</feature>
<dbReference type="InParanoid" id="I7MAD3"/>
<feature type="region of interest" description="Disordered" evidence="2">
    <location>
        <begin position="1"/>
        <end position="22"/>
    </location>
</feature>
<feature type="coiled-coil region" evidence="1">
    <location>
        <begin position="680"/>
        <end position="707"/>
    </location>
</feature>
<reference evidence="4" key="1">
    <citation type="journal article" date="2006" name="PLoS Biol.">
        <title>Macronuclear genome sequence of the ciliate Tetrahymena thermophila, a model eukaryote.</title>
        <authorList>
            <person name="Eisen J.A."/>
            <person name="Coyne R.S."/>
            <person name="Wu M."/>
            <person name="Wu D."/>
            <person name="Thiagarajan M."/>
            <person name="Wortman J.R."/>
            <person name="Badger J.H."/>
            <person name="Ren Q."/>
            <person name="Amedeo P."/>
            <person name="Jones K.M."/>
            <person name="Tallon L.J."/>
            <person name="Delcher A.L."/>
            <person name="Salzberg S.L."/>
            <person name="Silva J.C."/>
            <person name="Haas B.J."/>
            <person name="Majoros W.H."/>
            <person name="Farzad M."/>
            <person name="Carlton J.M."/>
            <person name="Smith R.K. Jr."/>
            <person name="Garg J."/>
            <person name="Pearlman R.E."/>
            <person name="Karrer K.M."/>
            <person name="Sun L."/>
            <person name="Manning G."/>
            <person name="Elde N.C."/>
            <person name="Turkewitz A.P."/>
            <person name="Asai D.J."/>
            <person name="Wilkes D.E."/>
            <person name="Wang Y."/>
            <person name="Cai H."/>
            <person name="Collins K."/>
            <person name="Stewart B.A."/>
            <person name="Lee S.R."/>
            <person name="Wilamowska K."/>
            <person name="Weinberg Z."/>
            <person name="Ruzzo W.L."/>
            <person name="Wloga D."/>
            <person name="Gaertig J."/>
            <person name="Frankel J."/>
            <person name="Tsao C.-C."/>
            <person name="Gorovsky M.A."/>
            <person name="Keeling P.J."/>
            <person name="Waller R.F."/>
            <person name="Patron N.J."/>
            <person name="Cherry J.M."/>
            <person name="Stover N.A."/>
            <person name="Krieger C.J."/>
            <person name="del Toro C."/>
            <person name="Ryder H.F."/>
            <person name="Williamson S.C."/>
            <person name="Barbeau R.A."/>
            <person name="Hamilton E.P."/>
            <person name="Orias E."/>
        </authorList>
    </citation>
    <scope>NUCLEOTIDE SEQUENCE [LARGE SCALE GENOMIC DNA]</scope>
    <source>
        <strain evidence="4">SB210</strain>
    </source>
</reference>
<dbReference type="Proteomes" id="UP000009168">
    <property type="component" value="Unassembled WGS sequence"/>
</dbReference>
<feature type="region of interest" description="Disordered" evidence="2">
    <location>
        <begin position="829"/>
        <end position="864"/>
    </location>
</feature>
<feature type="region of interest" description="Disordered" evidence="2">
    <location>
        <begin position="971"/>
        <end position="1046"/>
    </location>
</feature>
<keyword evidence="1" id="KW-0175">Coiled coil</keyword>
<feature type="compositionally biased region" description="Polar residues" evidence="2">
    <location>
        <begin position="596"/>
        <end position="619"/>
    </location>
</feature>
<dbReference type="AlphaFoldDB" id="I7MAD3"/>
<protein>
    <submittedName>
        <fullName evidence="3">Uncharacterized protein</fullName>
    </submittedName>
</protein>
<accession>I7MAD3</accession>
<evidence type="ECO:0000256" key="2">
    <source>
        <dbReference type="SAM" id="MobiDB-lite"/>
    </source>
</evidence>
<feature type="compositionally biased region" description="Polar residues" evidence="2">
    <location>
        <begin position="1008"/>
        <end position="1035"/>
    </location>
</feature>
<feature type="compositionally biased region" description="Low complexity" evidence="2">
    <location>
        <begin position="829"/>
        <end position="844"/>
    </location>
</feature>